<evidence type="ECO:0000313" key="16">
    <source>
        <dbReference type="Proteomes" id="UP000199197"/>
    </source>
</evidence>
<dbReference type="CDD" id="cd07035">
    <property type="entry name" value="TPP_PYR_POX_like"/>
    <property type="match status" value="1"/>
</dbReference>
<dbReference type="InterPro" id="IPR012846">
    <property type="entry name" value="Acetolactate_synth_lsu"/>
</dbReference>
<comment type="catalytic activity">
    <reaction evidence="11">
        <text>2 pyruvate + H(+) = (2S)-2-acetolactate + CO2</text>
        <dbReference type="Rhea" id="RHEA:25249"/>
        <dbReference type="ChEBI" id="CHEBI:15361"/>
        <dbReference type="ChEBI" id="CHEBI:15378"/>
        <dbReference type="ChEBI" id="CHEBI:16526"/>
        <dbReference type="ChEBI" id="CHEBI:58476"/>
        <dbReference type="EC" id="2.2.1.6"/>
    </reaction>
</comment>
<dbReference type="Pfam" id="PF02776">
    <property type="entry name" value="TPP_enzyme_N"/>
    <property type="match status" value="1"/>
</dbReference>
<dbReference type="UniPathway" id="UPA00047">
    <property type="reaction ID" value="UER00055"/>
</dbReference>
<evidence type="ECO:0000256" key="2">
    <source>
        <dbReference type="ARBA" id="ARBA00005025"/>
    </source>
</evidence>
<evidence type="ECO:0000256" key="4">
    <source>
        <dbReference type="ARBA" id="ARBA00013145"/>
    </source>
</evidence>
<dbReference type="GO" id="GO:0009099">
    <property type="term" value="P:L-valine biosynthetic process"/>
    <property type="evidence" value="ECO:0007669"/>
    <property type="project" value="UniProtKB-UniPathway"/>
</dbReference>
<dbReference type="EC" id="2.2.1.6" evidence="4 11"/>
<sequence>MEKSTKVNPNKEFYGKNLTGIEIFIRSLIEENVEVVFGCPGNAVLGIFDALIDIAGSDSSEAKIKIVFARHESGAVLSASGYARASGKPGVVIASSGPSASNLVTGIADANMDSVPLVIFTAQVPTKLIGNETFQEVDIVGITRPITKHNFLVTKISELTTTIKSAFYIAKTGRPGPVLVDLPRDILSEKFTFEYPEKVNLRGYNPVYSAHSGQIKRAAEIINNSSKPVIIAGGGVIASNAFAELREFARKINSPVTTTLMAQGVYPEDDPLSLGMLGMHGTWYANFAVNESDCVIAIGSRLDDRVTGDVNKFAPNAKKIHIDIDPASISKNIKVDVPIVGDVKDALKKLIPLVKNLNTEEWLKQIKKWKEEHPLKYENGREIRVQYVIEKLRELTGGNAVIVTDVGQFQMWTAQFFKFLYPRTHITSGGLGTMGFSLPASIGVAMAVKDRPVISLNGNRGFQMNIQELATISAYNLPVKILIFNDGHIDITRQWQELRWRKFFNEILIDKSCPDFIKIADAYGIQSFRVELTSDVESTLKKALALRDKPVLIEFKTIYEENVFPHIPIGGSVKDMIEH</sequence>
<evidence type="ECO:0000313" key="15">
    <source>
        <dbReference type="EMBL" id="CUS98218.1"/>
    </source>
</evidence>
<dbReference type="NCBIfam" id="TIGR00118">
    <property type="entry name" value="acolac_lg"/>
    <property type="match status" value="1"/>
</dbReference>
<evidence type="ECO:0000256" key="3">
    <source>
        <dbReference type="ARBA" id="ARBA00007812"/>
    </source>
</evidence>
<dbReference type="PANTHER" id="PTHR18968:SF13">
    <property type="entry name" value="ACETOLACTATE SYNTHASE CATALYTIC SUBUNIT, MITOCHONDRIAL"/>
    <property type="match status" value="1"/>
</dbReference>
<dbReference type="InterPro" id="IPR012000">
    <property type="entry name" value="Thiamin_PyroP_enz_cen_dom"/>
</dbReference>
<evidence type="ECO:0000256" key="7">
    <source>
        <dbReference type="ARBA" id="ARBA00022723"/>
    </source>
</evidence>
<feature type="domain" description="Thiamine pyrophosphate enzyme central" evidence="12">
    <location>
        <begin position="215"/>
        <end position="350"/>
    </location>
</feature>
<dbReference type="FunFam" id="3.40.50.970:FF:000007">
    <property type="entry name" value="Acetolactate synthase"/>
    <property type="match status" value="1"/>
</dbReference>
<dbReference type="SUPFAM" id="SSF52518">
    <property type="entry name" value="Thiamin diphosphate-binding fold (THDP-binding)"/>
    <property type="match status" value="2"/>
</dbReference>
<dbReference type="GO" id="GO:0003984">
    <property type="term" value="F:acetolactate synthase activity"/>
    <property type="evidence" value="ECO:0007669"/>
    <property type="project" value="UniProtKB-EC"/>
</dbReference>
<dbReference type="GO" id="GO:0030976">
    <property type="term" value="F:thiamine pyrophosphate binding"/>
    <property type="evidence" value="ECO:0007669"/>
    <property type="project" value="UniProtKB-UniRule"/>
</dbReference>
<keyword evidence="7 11" id="KW-0479">Metal-binding</keyword>
<keyword evidence="10 11" id="KW-0100">Branched-chain amino acid biosynthesis</keyword>
<dbReference type="OrthoDB" id="4494979at2"/>
<keyword evidence="6 11" id="KW-0808">Transferase</keyword>
<name>A0A0P1MSC2_9BACT</name>
<keyword evidence="5 11" id="KW-0028">Amino-acid biosynthesis</keyword>
<keyword evidence="16" id="KW-1185">Reference proteome</keyword>
<organism evidence="15 16">
    <name type="scientific">Candidatus Chryseopegocella kryptomonas</name>
    <dbReference type="NCBI Taxonomy" id="1633643"/>
    <lineage>
        <taxon>Bacteria</taxon>
        <taxon>Pseudomonadati</taxon>
        <taxon>Candidatus Kryptoniota</taxon>
        <taxon>Candidatus Chryseopegocella</taxon>
    </lineage>
</organism>
<dbReference type="InterPro" id="IPR045229">
    <property type="entry name" value="TPP_enz"/>
</dbReference>
<dbReference type="GO" id="GO:0050660">
    <property type="term" value="F:flavin adenine dinucleotide binding"/>
    <property type="evidence" value="ECO:0007669"/>
    <property type="project" value="InterPro"/>
</dbReference>
<proteinExistence type="inferred from homology"/>
<comment type="similarity">
    <text evidence="3 11">Belongs to the TPP enzyme family.</text>
</comment>
<dbReference type="Gene3D" id="3.40.50.1220">
    <property type="entry name" value="TPP-binding domain"/>
    <property type="match status" value="1"/>
</dbReference>
<dbReference type="SUPFAM" id="SSF52467">
    <property type="entry name" value="DHS-like NAD/FAD-binding domain"/>
    <property type="match status" value="1"/>
</dbReference>
<dbReference type="GO" id="GO:0009097">
    <property type="term" value="P:isoleucine biosynthetic process"/>
    <property type="evidence" value="ECO:0007669"/>
    <property type="project" value="UniProtKB-UniPathway"/>
</dbReference>
<comment type="cofactor">
    <cofactor evidence="11">
        <name>thiamine diphosphate</name>
        <dbReference type="ChEBI" id="CHEBI:58937"/>
    </cofactor>
    <text evidence="11">Binds 1 thiamine pyrophosphate per subunit.</text>
</comment>
<dbReference type="Pfam" id="PF00205">
    <property type="entry name" value="TPP_enzyme_M"/>
    <property type="match status" value="1"/>
</dbReference>
<accession>A0A0P1MSC2</accession>
<protein>
    <recommendedName>
        <fullName evidence="4 11">Acetolactate synthase</fullName>
        <ecNumber evidence="4 11">2.2.1.6</ecNumber>
    </recommendedName>
</protein>
<dbReference type="AlphaFoldDB" id="A0A0P1MSC2"/>
<evidence type="ECO:0000256" key="6">
    <source>
        <dbReference type="ARBA" id="ARBA00022679"/>
    </source>
</evidence>
<dbReference type="RefSeq" id="WP_092347788.1">
    <property type="nucleotide sequence ID" value="NZ_CZVW01000004.1"/>
</dbReference>
<evidence type="ECO:0000256" key="9">
    <source>
        <dbReference type="ARBA" id="ARBA00023052"/>
    </source>
</evidence>
<dbReference type="GO" id="GO:0000287">
    <property type="term" value="F:magnesium ion binding"/>
    <property type="evidence" value="ECO:0007669"/>
    <property type="project" value="UniProtKB-UniRule"/>
</dbReference>
<dbReference type="CDD" id="cd02015">
    <property type="entry name" value="TPP_AHAS"/>
    <property type="match status" value="1"/>
</dbReference>
<dbReference type="Pfam" id="PF02775">
    <property type="entry name" value="TPP_enzyme_C"/>
    <property type="match status" value="1"/>
</dbReference>
<keyword evidence="9 11" id="KW-0786">Thiamine pyrophosphate</keyword>
<evidence type="ECO:0000259" key="13">
    <source>
        <dbReference type="Pfam" id="PF02775"/>
    </source>
</evidence>
<evidence type="ECO:0000256" key="1">
    <source>
        <dbReference type="ARBA" id="ARBA00004974"/>
    </source>
</evidence>
<evidence type="ECO:0000256" key="10">
    <source>
        <dbReference type="ARBA" id="ARBA00023304"/>
    </source>
</evidence>
<dbReference type="InterPro" id="IPR029061">
    <property type="entry name" value="THDP-binding"/>
</dbReference>
<dbReference type="InterPro" id="IPR029035">
    <property type="entry name" value="DHS-like_NAD/FAD-binding_dom"/>
</dbReference>
<feature type="domain" description="Thiamine pyrophosphate enzyme TPP-binding" evidence="13">
    <location>
        <begin position="405"/>
        <end position="555"/>
    </location>
</feature>
<comment type="cofactor">
    <cofactor evidence="11">
        <name>Mg(2+)</name>
        <dbReference type="ChEBI" id="CHEBI:18420"/>
    </cofactor>
    <text evidence="11">Binds 1 Mg(2+) ion per subunit.</text>
</comment>
<evidence type="ECO:0000256" key="11">
    <source>
        <dbReference type="RuleBase" id="RU003591"/>
    </source>
</evidence>
<dbReference type="Gene3D" id="3.40.50.970">
    <property type="match status" value="2"/>
</dbReference>
<feature type="domain" description="Thiamine pyrophosphate enzyme N-terminal TPP-binding" evidence="14">
    <location>
        <begin position="19"/>
        <end position="141"/>
    </location>
</feature>
<gene>
    <name evidence="15" type="ORF">JGI23_00438</name>
</gene>
<evidence type="ECO:0000259" key="12">
    <source>
        <dbReference type="Pfam" id="PF00205"/>
    </source>
</evidence>
<evidence type="ECO:0000256" key="8">
    <source>
        <dbReference type="ARBA" id="ARBA00022842"/>
    </source>
</evidence>
<comment type="pathway">
    <text evidence="2 11">Amino-acid biosynthesis; L-valine biosynthesis; L-valine from pyruvate: step 1/4.</text>
</comment>
<evidence type="ECO:0000259" key="14">
    <source>
        <dbReference type="Pfam" id="PF02776"/>
    </source>
</evidence>
<dbReference type="PANTHER" id="PTHR18968">
    <property type="entry name" value="THIAMINE PYROPHOSPHATE ENZYMES"/>
    <property type="match status" value="1"/>
</dbReference>
<dbReference type="EMBL" id="CZVW01000004">
    <property type="protein sequence ID" value="CUS98218.1"/>
    <property type="molecule type" value="Genomic_DNA"/>
</dbReference>
<dbReference type="Proteomes" id="UP000199197">
    <property type="component" value="Unassembled WGS sequence"/>
</dbReference>
<comment type="pathway">
    <text evidence="1 11">Amino-acid biosynthesis; L-isoleucine biosynthesis; L-isoleucine from 2-oxobutanoate: step 1/4.</text>
</comment>
<dbReference type="GO" id="GO:0005948">
    <property type="term" value="C:acetolactate synthase complex"/>
    <property type="evidence" value="ECO:0007669"/>
    <property type="project" value="TreeGrafter"/>
</dbReference>
<dbReference type="InterPro" id="IPR011766">
    <property type="entry name" value="TPP_enzyme_TPP-bd"/>
</dbReference>
<reference evidence="16" key="1">
    <citation type="submission" date="2015-11" db="EMBL/GenBank/DDBJ databases">
        <authorList>
            <person name="Varghese N."/>
        </authorList>
    </citation>
    <scope>NUCLEOTIDE SEQUENCE [LARGE SCALE GENOMIC DNA]</scope>
    <source>
        <strain evidence="16">JGI-23</strain>
    </source>
</reference>
<dbReference type="InterPro" id="IPR012001">
    <property type="entry name" value="Thiamin_PyroP_enz_TPP-bd_dom"/>
</dbReference>
<dbReference type="FunFam" id="3.40.50.1220:FF:000008">
    <property type="entry name" value="Acetolactate synthase"/>
    <property type="match status" value="1"/>
</dbReference>
<dbReference type="UniPathway" id="UPA00049">
    <property type="reaction ID" value="UER00059"/>
</dbReference>
<keyword evidence="8 11" id="KW-0460">Magnesium</keyword>
<evidence type="ECO:0000256" key="5">
    <source>
        <dbReference type="ARBA" id="ARBA00022605"/>
    </source>
</evidence>
<dbReference type="InterPro" id="IPR039368">
    <property type="entry name" value="AHAS_TPP"/>
</dbReference>